<accession>A0A978VG81</accession>
<keyword evidence="1" id="KW-1133">Transmembrane helix</keyword>
<reference evidence="3" key="1">
    <citation type="journal article" date="2021" name="Front. Plant Sci.">
        <title>Chromosome-Scale Genome Assembly for Chinese Sour Jujube and Insights Into Its Genome Evolution and Domestication Signature.</title>
        <authorList>
            <person name="Shen L.-Y."/>
            <person name="Luo H."/>
            <person name="Wang X.-L."/>
            <person name="Wang X.-M."/>
            <person name="Qiu X.-J."/>
            <person name="Liu H."/>
            <person name="Zhou S.-S."/>
            <person name="Jia K.-H."/>
            <person name="Nie S."/>
            <person name="Bao Y.-T."/>
            <person name="Zhang R.-G."/>
            <person name="Yun Q.-Z."/>
            <person name="Chai Y.-H."/>
            <person name="Lu J.-Y."/>
            <person name="Li Y."/>
            <person name="Zhao S.-W."/>
            <person name="Mao J.-F."/>
            <person name="Jia S.-G."/>
            <person name="Mao Y.-M."/>
        </authorList>
    </citation>
    <scope>NUCLEOTIDE SEQUENCE</scope>
    <source>
        <strain evidence="3">AT0</strain>
        <tissue evidence="3">Leaf</tissue>
    </source>
</reference>
<dbReference type="PANTHER" id="PTHR46038:SF13">
    <property type="entry name" value="GLYCOSYLTRANSFERASE"/>
    <property type="match status" value="1"/>
</dbReference>
<sequence>MIPMSVVGVEVEKKKIQKLVGIAVLFVGVTLACLVLSNSVPRYYVLSQVFAINNDAFAATNKDPLDIVLENASTKDKTVILTNLNDAWAEPHSIFDLFLESFRIGISTKSLVKHLIVICLDERAYSRCLALHPHCYHFQIEGFNFTREAVYMTPDYLEIVWRKIDFLATVLEKGYNFVFTDSDIMWLRNSFPRFYPDADIQVSCDTYFGNSTDVNNLSNTGFSFVKSNNRTIQFYKFWYESRKRFPNHHDQHVFDEIKYDPFITQNIGLQMRFHDTDIFGGFCHPSKDFKLVCTMHANCCIGAEHKVNDLRILLDDWRRYKSLEPRMQPNVSWNVPQNCR</sequence>
<keyword evidence="1" id="KW-0472">Membrane</keyword>
<dbReference type="InterPro" id="IPR005069">
    <property type="entry name" value="Nucl-diP-sugar_transferase"/>
</dbReference>
<dbReference type="Proteomes" id="UP000813462">
    <property type="component" value="Unassembled WGS sequence"/>
</dbReference>
<protein>
    <recommendedName>
        <fullName evidence="2">Nucleotide-diphospho-sugar transferase domain-containing protein</fullName>
    </recommendedName>
</protein>
<proteinExistence type="predicted"/>
<dbReference type="Pfam" id="PF03407">
    <property type="entry name" value="Nucleotid_trans"/>
    <property type="match status" value="1"/>
</dbReference>
<dbReference type="PANTHER" id="PTHR46038">
    <property type="entry name" value="EXPRESSED PROTEIN-RELATED"/>
    <property type="match status" value="1"/>
</dbReference>
<name>A0A978VG81_ZIZJJ</name>
<gene>
    <name evidence="3" type="ORF">FEM48_Zijuj05G0177000</name>
</gene>
<dbReference type="InterPro" id="IPR044821">
    <property type="entry name" value="At1g28695/At4g15970-like"/>
</dbReference>
<evidence type="ECO:0000259" key="2">
    <source>
        <dbReference type="Pfam" id="PF03407"/>
    </source>
</evidence>
<organism evidence="3 4">
    <name type="scientific">Ziziphus jujuba var. spinosa</name>
    <dbReference type="NCBI Taxonomy" id="714518"/>
    <lineage>
        <taxon>Eukaryota</taxon>
        <taxon>Viridiplantae</taxon>
        <taxon>Streptophyta</taxon>
        <taxon>Embryophyta</taxon>
        <taxon>Tracheophyta</taxon>
        <taxon>Spermatophyta</taxon>
        <taxon>Magnoliopsida</taxon>
        <taxon>eudicotyledons</taxon>
        <taxon>Gunneridae</taxon>
        <taxon>Pentapetalae</taxon>
        <taxon>rosids</taxon>
        <taxon>fabids</taxon>
        <taxon>Rosales</taxon>
        <taxon>Rhamnaceae</taxon>
        <taxon>Paliureae</taxon>
        <taxon>Ziziphus</taxon>
    </lineage>
</organism>
<dbReference type="EMBL" id="JAEACU010000005">
    <property type="protein sequence ID" value="KAH7529370.1"/>
    <property type="molecule type" value="Genomic_DNA"/>
</dbReference>
<evidence type="ECO:0000313" key="3">
    <source>
        <dbReference type="EMBL" id="KAH7529370.1"/>
    </source>
</evidence>
<feature type="domain" description="Nucleotide-diphospho-sugar transferase" evidence="2">
    <location>
        <begin position="111"/>
        <end position="310"/>
    </location>
</feature>
<evidence type="ECO:0000256" key="1">
    <source>
        <dbReference type="SAM" id="Phobius"/>
    </source>
</evidence>
<evidence type="ECO:0000313" key="4">
    <source>
        <dbReference type="Proteomes" id="UP000813462"/>
    </source>
</evidence>
<feature type="transmembrane region" description="Helical" evidence="1">
    <location>
        <begin position="20"/>
        <end position="40"/>
    </location>
</feature>
<keyword evidence="1" id="KW-0812">Transmembrane</keyword>
<dbReference type="AlphaFoldDB" id="A0A978VG81"/>
<comment type="caution">
    <text evidence="3">The sequence shown here is derived from an EMBL/GenBank/DDBJ whole genome shotgun (WGS) entry which is preliminary data.</text>
</comment>